<comment type="subcellular location">
    <subcellularLocation>
        <location evidence="1">Membrane</location>
        <topology evidence="1">Lipid-anchor</topology>
    </subcellularLocation>
</comment>
<dbReference type="AlphaFoldDB" id="A0A1H7ZQE4"/>
<sequence length="419" mass="48133">MKHQLKKIKLLLALPFLIILTGCWDQTGLDDQVFVIGIGMDKAEEKGKINITYLIANPEVGSSTQASANNEEAMMTVTIQASDFISMRNNANSVIAREISYDLLRVILVSEELAKEEEFIRYLYTSEKDREIKRNVHLVVTKEKAEEFFKKNSPKFLSRPHKFYENMIGRAIQVGIVPNSELHQFFRITEEDANAFLAIYATSDIEKEKNKYRISENDAVAGNVKIKGETNNSQFLGAAVFLEGKMIGKMTGVENRIVMLLNDTSDVSDILTVVPDPFDEDYQLTVRITKRQNTEVVMDVNSKPPRIHATLPLTIDVLTDPSMSNPVEDKEKIEEVKKSFERFLEEKAMKVVTKTQEEFKVEPFGWSLYARKEFKTLREYMDFDWMKTYPDMKIDVDINLRFGKFGKQPKTPSYEGIRD</sequence>
<keyword evidence="3" id="KW-0309">Germination</keyword>
<dbReference type="PANTHER" id="PTHR35789">
    <property type="entry name" value="SPORE GERMINATION PROTEIN B3"/>
    <property type="match status" value="1"/>
</dbReference>
<keyword evidence="12" id="KW-1185">Reference proteome</keyword>
<evidence type="ECO:0000256" key="8">
    <source>
        <dbReference type="SAM" id="SignalP"/>
    </source>
</evidence>
<evidence type="ECO:0000256" key="3">
    <source>
        <dbReference type="ARBA" id="ARBA00022544"/>
    </source>
</evidence>
<evidence type="ECO:0000256" key="2">
    <source>
        <dbReference type="ARBA" id="ARBA00007886"/>
    </source>
</evidence>
<dbReference type="EMBL" id="FOBW01000004">
    <property type="protein sequence ID" value="SEM60625.1"/>
    <property type="molecule type" value="Genomic_DNA"/>
</dbReference>
<dbReference type="InterPro" id="IPR057336">
    <property type="entry name" value="GerAC_N"/>
</dbReference>
<dbReference type="RefSeq" id="WP_090742899.1">
    <property type="nucleotide sequence ID" value="NZ_FOBW01000004.1"/>
</dbReference>
<evidence type="ECO:0000259" key="9">
    <source>
        <dbReference type="Pfam" id="PF05504"/>
    </source>
</evidence>
<keyword evidence="4 8" id="KW-0732">Signal</keyword>
<feature type="signal peptide" evidence="8">
    <location>
        <begin position="1"/>
        <end position="25"/>
    </location>
</feature>
<protein>
    <submittedName>
        <fullName evidence="11">Germination protein, Ger(X)C family</fullName>
    </submittedName>
</protein>
<dbReference type="Gene3D" id="3.30.300.210">
    <property type="entry name" value="Nutrient germinant receptor protein C, domain 3"/>
    <property type="match status" value="1"/>
</dbReference>
<keyword evidence="5" id="KW-0472">Membrane</keyword>
<feature type="chain" id="PRO_5038347927" evidence="8">
    <location>
        <begin position="26"/>
        <end position="419"/>
    </location>
</feature>
<feature type="domain" description="Spore germination GerAC-like C-terminal" evidence="9">
    <location>
        <begin position="237"/>
        <end position="401"/>
    </location>
</feature>
<dbReference type="PANTHER" id="PTHR35789:SF1">
    <property type="entry name" value="SPORE GERMINATION PROTEIN B3"/>
    <property type="match status" value="1"/>
</dbReference>
<dbReference type="GO" id="GO:0009847">
    <property type="term" value="P:spore germination"/>
    <property type="evidence" value="ECO:0007669"/>
    <property type="project" value="InterPro"/>
</dbReference>
<comment type="similarity">
    <text evidence="2">Belongs to the GerABKC lipoprotein family.</text>
</comment>
<dbReference type="InterPro" id="IPR038501">
    <property type="entry name" value="Spore_GerAC_C_sf"/>
</dbReference>
<evidence type="ECO:0000256" key="7">
    <source>
        <dbReference type="ARBA" id="ARBA00023288"/>
    </source>
</evidence>
<dbReference type="PROSITE" id="PS51257">
    <property type="entry name" value="PROKAR_LIPOPROTEIN"/>
    <property type="match status" value="1"/>
</dbReference>
<evidence type="ECO:0000259" key="10">
    <source>
        <dbReference type="Pfam" id="PF25198"/>
    </source>
</evidence>
<keyword evidence="6" id="KW-0564">Palmitate</keyword>
<dbReference type="Proteomes" id="UP000198553">
    <property type="component" value="Unassembled WGS sequence"/>
</dbReference>
<dbReference type="NCBIfam" id="TIGR02887">
    <property type="entry name" value="spore_ger_x_C"/>
    <property type="match status" value="1"/>
</dbReference>
<dbReference type="InterPro" id="IPR008844">
    <property type="entry name" value="Spore_GerAC-like"/>
</dbReference>
<dbReference type="STRING" id="930146.SAMN05192533_10445"/>
<evidence type="ECO:0000256" key="5">
    <source>
        <dbReference type="ARBA" id="ARBA00023136"/>
    </source>
</evidence>
<feature type="domain" description="Spore germination protein N-terminal" evidence="10">
    <location>
        <begin position="25"/>
        <end position="198"/>
    </location>
</feature>
<dbReference type="Pfam" id="PF25198">
    <property type="entry name" value="Spore_GerAC_N"/>
    <property type="match status" value="1"/>
</dbReference>
<dbReference type="GO" id="GO:0016020">
    <property type="term" value="C:membrane"/>
    <property type="evidence" value="ECO:0007669"/>
    <property type="project" value="UniProtKB-SubCell"/>
</dbReference>
<evidence type="ECO:0000256" key="6">
    <source>
        <dbReference type="ARBA" id="ARBA00023139"/>
    </source>
</evidence>
<proteinExistence type="inferred from homology"/>
<dbReference type="OrthoDB" id="9816067at2"/>
<evidence type="ECO:0000256" key="1">
    <source>
        <dbReference type="ARBA" id="ARBA00004635"/>
    </source>
</evidence>
<evidence type="ECO:0000313" key="11">
    <source>
        <dbReference type="EMBL" id="SEM60625.1"/>
    </source>
</evidence>
<reference evidence="12" key="1">
    <citation type="submission" date="2016-10" db="EMBL/GenBank/DDBJ databases">
        <authorList>
            <person name="Varghese N."/>
            <person name="Submissions S."/>
        </authorList>
    </citation>
    <scope>NUCLEOTIDE SEQUENCE [LARGE SCALE GENOMIC DNA]</scope>
    <source>
        <strain evidence="12">B48,IBRC-M 10115,DSM 25386,CECT 8001</strain>
    </source>
</reference>
<evidence type="ECO:0000313" key="12">
    <source>
        <dbReference type="Proteomes" id="UP000198553"/>
    </source>
</evidence>
<keyword evidence="7" id="KW-0449">Lipoprotein</keyword>
<organism evidence="11 12">
    <name type="scientific">Mesobacillus persicus</name>
    <dbReference type="NCBI Taxonomy" id="930146"/>
    <lineage>
        <taxon>Bacteria</taxon>
        <taxon>Bacillati</taxon>
        <taxon>Bacillota</taxon>
        <taxon>Bacilli</taxon>
        <taxon>Bacillales</taxon>
        <taxon>Bacillaceae</taxon>
        <taxon>Mesobacillus</taxon>
    </lineage>
</organism>
<dbReference type="Pfam" id="PF05504">
    <property type="entry name" value="Spore_GerAC"/>
    <property type="match status" value="1"/>
</dbReference>
<accession>A0A1H7ZQE4</accession>
<name>A0A1H7ZQE4_9BACI</name>
<gene>
    <name evidence="11" type="ORF">SAMN05192533_10445</name>
</gene>
<dbReference type="InterPro" id="IPR046953">
    <property type="entry name" value="Spore_GerAC-like_C"/>
</dbReference>
<evidence type="ECO:0000256" key="4">
    <source>
        <dbReference type="ARBA" id="ARBA00022729"/>
    </source>
</evidence>